<gene>
    <name evidence="1" type="ORF">TASK_LOCUS1597</name>
</gene>
<proteinExistence type="predicted"/>
<sequence length="106" mass="12534">MPLTIEERWRRVMNSYHKAGGGKEYEFDGAKIVPGLLKFCGKCGLMEIDELRGMEEEEEKGCYTYEHHPLSRTERRQKRMELENYILEEVVETERMIKSYLKGEIG</sequence>
<keyword evidence="2" id="KW-1185">Reference proteome</keyword>
<evidence type="ECO:0000313" key="3">
    <source>
        <dbReference type="WBParaSite" id="TASK_0000159601-mRNA-1"/>
    </source>
</evidence>
<name>A0A0R3VW04_TAEAS</name>
<reference evidence="3" key="1">
    <citation type="submission" date="2017-02" db="UniProtKB">
        <authorList>
            <consortium name="WormBaseParasite"/>
        </authorList>
    </citation>
    <scope>IDENTIFICATION</scope>
</reference>
<dbReference type="WBParaSite" id="TASK_0000159601-mRNA-1">
    <property type="protein sequence ID" value="TASK_0000159601-mRNA-1"/>
    <property type="gene ID" value="TASK_0000159601"/>
</dbReference>
<dbReference type="OrthoDB" id="10455825at2759"/>
<dbReference type="AlphaFoldDB" id="A0A0R3VW04"/>
<organism evidence="3">
    <name type="scientific">Taenia asiatica</name>
    <name type="common">Asian tapeworm</name>
    <dbReference type="NCBI Taxonomy" id="60517"/>
    <lineage>
        <taxon>Eukaryota</taxon>
        <taxon>Metazoa</taxon>
        <taxon>Spiralia</taxon>
        <taxon>Lophotrochozoa</taxon>
        <taxon>Platyhelminthes</taxon>
        <taxon>Cestoda</taxon>
        <taxon>Eucestoda</taxon>
        <taxon>Cyclophyllidea</taxon>
        <taxon>Taeniidae</taxon>
        <taxon>Taenia</taxon>
    </lineage>
</organism>
<accession>A0A0R3VW04</accession>
<dbReference type="EMBL" id="UYRS01000466">
    <property type="protein sequence ID" value="VDK23318.1"/>
    <property type="molecule type" value="Genomic_DNA"/>
</dbReference>
<dbReference type="Proteomes" id="UP000282613">
    <property type="component" value="Unassembled WGS sequence"/>
</dbReference>
<protein>
    <submittedName>
        <fullName evidence="3">TnpV protein</fullName>
    </submittedName>
</protein>
<evidence type="ECO:0000313" key="1">
    <source>
        <dbReference type="EMBL" id="VDK23318.1"/>
    </source>
</evidence>
<reference evidence="1 2" key="2">
    <citation type="submission" date="2018-11" db="EMBL/GenBank/DDBJ databases">
        <authorList>
            <consortium name="Pathogen Informatics"/>
        </authorList>
    </citation>
    <scope>NUCLEOTIDE SEQUENCE [LARGE SCALE GENOMIC DNA]</scope>
</reference>
<evidence type="ECO:0000313" key="2">
    <source>
        <dbReference type="Proteomes" id="UP000282613"/>
    </source>
</evidence>